<feature type="binding site" evidence="16">
    <location>
        <position position="132"/>
    </location>
    <ligand>
        <name>substrate</name>
    </ligand>
</feature>
<feature type="active site" description="Proton donor" evidence="13">
    <location>
        <position position="236"/>
    </location>
</feature>
<evidence type="ECO:0000256" key="8">
    <source>
        <dbReference type="ARBA" id="ARBA00022837"/>
    </source>
</evidence>
<dbReference type="InterPro" id="IPR013777">
    <property type="entry name" value="A-amylase-like"/>
</dbReference>
<dbReference type="eggNOG" id="KOG0471">
    <property type="taxonomic scope" value="Eukaryota"/>
</dbReference>
<evidence type="ECO:0000313" key="20">
    <source>
        <dbReference type="EnsemblMetazoa" id="Aqu2.1.33098_001"/>
    </source>
</evidence>
<dbReference type="OrthoDB" id="1740265at2759"/>
<dbReference type="InterPro" id="IPR006047">
    <property type="entry name" value="GH13_cat_dom"/>
</dbReference>
<keyword evidence="11" id="KW-0119">Carbohydrate metabolism</keyword>
<keyword evidence="7" id="KW-0378">Hydrolase</keyword>
<evidence type="ECO:0000256" key="13">
    <source>
        <dbReference type="PIRSR" id="PIRSR001024-1"/>
    </source>
</evidence>
<dbReference type="Pfam" id="PF09260">
    <property type="entry name" value="A_amylase_dom_C"/>
    <property type="match status" value="1"/>
</dbReference>
<reference evidence="20" key="2">
    <citation type="submission" date="2017-05" db="UniProtKB">
        <authorList>
            <consortium name="EnsemblMetazoa"/>
        </authorList>
    </citation>
    <scope>IDENTIFICATION</scope>
</reference>
<keyword evidence="17" id="KW-1133">Transmembrane helix</keyword>
<evidence type="ECO:0000256" key="12">
    <source>
        <dbReference type="ARBA" id="ARBA00023295"/>
    </source>
</evidence>
<dbReference type="InterPro" id="IPR015340">
    <property type="entry name" value="A_amylase_C_dom"/>
</dbReference>
<dbReference type="AlphaFoldDB" id="A0A1X7UZA1"/>
<keyword evidence="9 15" id="KW-1015">Disulfide bond</keyword>
<name>A0A1X7UZA1_AMPQE</name>
<dbReference type="EnsemblMetazoa" id="XM_019995889.1">
    <property type="protein sequence ID" value="XP_019851448.1"/>
    <property type="gene ID" value="LOC100638552"/>
</dbReference>
<evidence type="ECO:0000256" key="17">
    <source>
        <dbReference type="SAM" id="Phobius"/>
    </source>
</evidence>
<sequence length="528" mass="59670">MKLLLAALSLFLITAVYGHSASEWKSRVIYQLLTDRFAKDTDDSNACSDLSTYCGGTFKGIIQKLDYIQGLGANAIWISPIPLQTDGGYHGYWQQDITQINPNFGTEQDLKDLVNACHSKDIWVMLDVVANHVGNQNYNDWSNFAKFVPFNDQSHYHSYCLITDFTNQQQVEVCRLANLPDLDQSNSFVRSTLKNWVQSTIQKYGFDGIRIDTTPEVPKDFWSEYSGSAGVFSIGEVFNGDPNYVSQYQGPLNSVLSYPMYYKLSNAFQQKQTMRNIHDGVQANQKFSDSSVLGGFLDNHDNPRFLSQNSDWNTLQNALAYNIFAESIPIIYYGTEQGFNGPKDPNNRESLWPHYNTDHPLYKAISIMAKFRNSLGSQLYNAQQIERYVDDQFFAFSRGNVLVATTNLGSGQSFTRTITYHPYSDGTKLVNQLDTSDTVVVNNGQFQVNINNGLPKIYYPQSTEDVPLEEAVVSGHDEENKTHYTIGLVTGFASLIVVIVIVTLSAAAGVWYYRRRKNHRQYNAINSD</sequence>
<feature type="disulfide bond" evidence="15">
    <location>
        <begin position="160"/>
        <end position="174"/>
    </location>
</feature>
<evidence type="ECO:0000259" key="19">
    <source>
        <dbReference type="SMART" id="SM00642"/>
    </source>
</evidence>
<dbReference type="KEGG" id="aqu:100638552"/>
<dbReference type="InterPro" id="IPR013780">
    <property type="entry name" value="Glyco_hydro_b"/>
</dbReference>
<evidence type="ECO:0000256" key="10">
    <source>
        <dbReference type="ARBA" id="ARBA00023180"/>
    </source>
</evidence>
<evidence type="ECO:0000256" key="18">
    <source>
        <dbReference type="SAM" id="SignalP"/>
    </source>
</evidence>
<feature type="binding site" evidence="16">
    <location>
        <position position="301"/>
    </location>
    <ligand>
        <name>substrate</name>
    </ligand>
</feature>
<evidence type="ECO:0000256" key="7">
    <source>
        <dbReference type="ARBA" id="ARBA00022801"/>
    </source>
</evidence>
<feature type="chain" id="PRO_5010889207" description="alpha-amylase" evidence="18">
    <location>
        <begin position="19"/>
        <end position="528"/>
    </location>
</feature>
<reference evidence="21" key="1">
    <citation type="journal article" date="2010" name="Nature">
        <title>The Amphimedon queenslandica genome and the evolution of animal complexity.</title>
        <authorList>
            <person name="Srivastava M."/>
            <person name="Simakov O."/>
            <person name="Chapman J."/>
            <person name="Fahey B."/>
            <person name="Gauthier M.E."/>
            <person name="Mitros T."/>
            <person name="Richards G.S."/>
            <person name="Conaco C."/>
            <person name="Dacre M."/>
            <person name="Hellsten U."/>
            <person name="Larroux C."/>
            <person name="Putnam N.H."/>
            <person name="Stanke M."/>
            <person name="Adamska M."/>
            <person name="Darling A."/>
            <person name="Degnan S.M."/>
            <person name="Oakley T.H."/>
            <person name="Plachetzki D.C."/>
            <person name="Zhai Y."/>
            <person name="Adamski M."/>
            <person name="Calcino A."/>
            <person name="Cummins S.F."/>
            <person name="Goodstein D.M."/>
            <person name="Harris C."/>
            <person name="Jackson D.J."/>
            <person name="Leys S.P."/>
            <person name="Shu S."/>
            <person name="Woodcroft B.J."/>
            <person name="Vervoort M."/>
            <person name="Kosik K.S."/>
            <person name="Manning G."/>
            <person name="Degnan B.M."/>
            <person name="Rokhsar D.S."/>
        </authorList>
    </citation>
    <scope>NUCLEOTIDE SEQUENCE [LARGE SCALE GENOMIC DNA]</scope>
</reference>
<keyword evidence="17" id="KW-0812">Transmembrane</keyword>
<evidence type="ECO:0000256" key="3">
    <source>
        <dbReference type="ARBA" id="ARBA00008061"/>
    </source>
</evidence>
<dbReference type="InParanoid" id="A0A1X7UZA1"/>
<dbReference type="CDD" id="cd11319">
    <property type="entry name" value="AmyAc_euk_AmyA"/>
    <property type="match status" value="1"/>
</dbReference>
<organism evidence="20">
    <name type="scientific">Amphimedon queenslandica</name>
    <name type="common">Sponge</name>
    <dbReference type="NCBI Taxonomy" id="400682"/>
    <lineage>
        <taxon>Eukaryota</taxon>
        <taxon>Metazoa</taxon>
        <taxon>Porifera</taxon>
        <taxon>Demospongiae</taxon>
        <taxon>Heteroscleromorpha</taxon>
        <taxon>Haplosclerida</taxon>
        <taxon>Niphatidae</taxon>
        <taxon>Amphimedon</taxon>
    </lineage>
</organism>
<keyword evidence="21" id="KW-1185">Reference proteome</keyword>
<feature type="domain" description="Glycosyl hydrolase family 13 catalytic" evidence="19">
    <location>
        <begin position="31"/>
        <end position="372"/>
    </location>
</feature>
<comment type="catalytic activity">
    <reaction evidence="1">
        <text>Endohydrolysis of (1-&gt;4)-alpha-D-glucosidic linkages in polysaccharides containing three or more (1-&gt;4)-alpha-linked D-glucose units.</text>
        <dbReference type="EC" id="3.2.1.1"/>
    </reaction>
</comment>
<feature type="transmembrane region" description="Helical" evidence="17">
    <location>
        <begin position="484"/>
        <end position="513"/>
    </location>
</feature>
<feature type="active site" description="Nucleophile" evidence="13">
    <location>
        <position position="212"/>
    </location>
</feature>
<keyword evidence="17" id="KW-0472">Membrane</keyword>
<dbReference type="GO" id="GO:0016052">
    <property type="term" value="P:carbohydrate catabolic process"/>
    <property type="evidence" value="ECO:0007669"/>
    <property type="project" value="InterPro"/>
</dbReference>
<dbReference type="STRING" id="400682.A0A1X7UZA1"/>
<evidence type="ECO:0000256" key="9">
    <source>
        <dbReference type="ARBA" id="ARBA00023157"/>
    </source>
</evidence>
<evidence type="ECO:0000256" key="4">
    <source>
        <dbReference type="ARBA" id="ARBA00012595"/>
    </source>
</evidence>
<feature type="binding site" evidence="16">
    <location>
        <position position="348"/>
    </location>
    <ligand>
        <name>substrate</name>
    </ligand>
</feature>
<dbReference type="OMA" id="HGYWIAD"/>
<keyword evidence="5" id="KW-0479">Metal-binding</keyword>
<keyword evidence="12" id="KW-0326">Glycosidase</keyword>
<dbReference type="SMART" id="SM00642">
    <property type="entry name" value="Aamy"/>
    <property type="match status" value="1"/>
</dbReference>
<protein>
    <recommendedName>
        <fullName evidence="4">alpha-amylase</fullName>
        <ecNumber evidence="4">3.2.1.1</ecNumber>
    </recommendedName>
</protein>
<keyword evidence="8" id="KW-0106">Calcium</keyword>
<evidence type="ECO:0000256" key="15">
    <source>
        <dbReference type="PIRSR" id="PIRSR001024-4"/>
    </source>
</evidence>
<dbReference type="EC" id="3.2.1.1" evidence="4"/>
<dbReference type="PIRSF" id="PIRSF001024">
    <property type="entry name" value="Alph-amyl_fung"/>
    <property type="match status" value="1"/>
</dbReference>
<evidence type="ECO:0000256" key="11">
    <source>
        <dbReference type="ARBA" id="ARBA00023277"/>
    </source>
</evidence>
<accession>A0A1X7UZA1</accession>
<dbReference type="GO" id="GO:0004556">
    <property type="term" value="F:alpha-amylase activity"/>
    <property type="evidence" value="ECO:0007669"/>
    <property type="project" value="UniProtKB-EC"/>
</dbReference>
<dbReference type="PANTHER" id="PTHR10357">
    <property type="entry name" value="ALPHA-AMYLASE FAMILY MEMBER"/>
    <property type="match status" value="1"/>
</dbReference>
<proteinExistence type="inferred from homology"/>
<comment type="cofactor">
    <cofactor evidence="2">
        <name>Ca(2+)</name>
        <dbReference type="ChEBI" id="CHEBI:29108"/>
    </cofactor>
</comment>
<dbReference type="Proteomes" id="UP000007879">
    <property type="component" value="Unassembled WGS sequence"/>
</dbReference>
<evidence type="ECO:0000256" key="2">
    <source>
        <dbReference type="ARBA" id="ARBA00001913"/>
    </source>
</evidence>
<comment type="similarity">
    <text evidence="3">Belongs to the glycosyl hydrolase 13 family.</text>
</comment>
<dbReference type="InterPro" id="IPR017853">
    <property type="entry name" value="GH"/>
</dbReference>
<dbReference type="PANTHER" id="PTHR10357:SF215">
    <property type="entry name" value="ALPHA-AMYLASE 1"/>
    <property type="match status" value="1"/>
</dbReference>
<feature type="disulfide bond" evidence="15">
    <location>
        <begin position="47"/>
        <end position="54"/>
    </location>
</feature>
<feature type="signal peptide" evidence="18">
    <location>
        <begin position="1"/>
        <end position="18"/>
    </location>
</feature>
<evidence type="ECO:0000313" key="21">
    <source>
        <dbReference type="Proteomes" id="UP000007879"/>
    </source>
</evidence>
<dbReference type="Gene3D" id="2.60.40.1180">
    <property type="entry name" value="Golgi alpha-mannosidase II"/>
    <property type="match status" value="1"/>
</dbReference>
<dbReference type="SUPFAM" id="SSF51445">
    <property type="entry name" value="(Trans)glycosidases"/>
    <property type="match status" value="1"/>
</dbReference>
<dbReference type="SUPFAM" id="SSF51011">
    <property type="entry name" value="Glycosyl hydrolase domain"/>
    <property type="match status" value="1"/>
</dbReference>
<feature type="binding site" evidence="16">
    <location>
        <position position="93"/>
    </location>
    <ligand>
        <name>substrate</name>
    </ligand>
</feature>
<gene>
    <name evidence="20" type="primary">100638552</name>
</gene>
<dbReference type="Pfam" id="PF00128">
    <property type="entry name" value="Alpha-amylase"/>
    <property type="match status" value="1"/>
</dbReference>
<feature type="binding site" evidence="16">
    <location>
        <position position="240"/>
    </location>
    <ligand>
        <name>substrate</name>
    </ligand>
</feature>
<evidence type="ECO:0000256" key="6">
    <source>
        <dbReference type="ARBA" id="ARBA00022729"/>
    </source>
</evidence>
<keyword evidence="6 18" id="KW-0732">Signal</keyword>
<feature type="binding site" evidence="16">
    <location>
        <position position="210"/>
    </location>
    <ligand>
        <name>substrate</name>
    </ligand>
</feature>
<feature type="site" description="Transition state stabilizer" evidence="14">
    <location>
        <position position="301"/>
    </location>
</feature>
<dbReference type="GO" id="GO:0005509">
    <property type="term" value="F:calcium ion binding"/>
    <property type="evidence" value="ECO:0007669"/>
    <property type="project" value="InterPro"/>
</dbReference>
<evidence type="ECO:0000256" key="5">
    <source>
        <dbReference type="ARBA" id="ARBA00022723"/>
    </source>
</evidence>
<keyword evidence="10" id="KW-0325">Glycoprotein</keyword>
<dbReference type="EnsemblMetazoa" id="Aqu2.1.33098_001">
    <property type="protein sequence ID" value="Aqu2.1.33098_001"/>
    <property type="gene ID" value="Aqu2.1.33098"/>
</dbReference>
<dbReference type="Gene3D" id="3.20.20.80">
    <property type="entry name" value="Glycosidases"/>
    <property type="match status" value="1"/>
</dbReference>
<evidence type="ECO:0000256" key="16">
    <source>
        <dbReference type="PIRSR" id="PIRSR001024-5"/>
    </source>
</evidence>
<dbReference type="FunFam" id="3.20.20.80:FF:000120">
    <property type="entry name" value="Alpha-amylase A"/>
    <property type="match status" value="1"/>
</dbReference>
<evidence type="ECO:0000256" key="1">
    <source>
        <dbReference type="ARBA" id="ARBA00000548"/>
    </source>
</evidence>
<evidence type="ECO:0000256" key="14">
    <source>
        <dbReference type="PIRSR" id="PIRSR001024-2"/>
    </source>
</evidence>